<dbReference type="EMBL" id="CM007648">
    <property type="protein sequence ID" value="ONM12525.1"/>
    <property type="molecule type" value="Genomic_DNA"/>
</dbReference>
<dbReference type="AlphaFoldDB" id="A0A1D6DUN6"/>
<reference evidence="2" key="1">
    <citation type="submission" date="2015-12" db="EMBL/GenBank/DDBJ databases">
        <title>Update maize B73 reference genome by single molecule sequencing technologies.</title>
        <authorList>
            <consortium name="Maize Genome Sequencing Project"/>
            <person name="Ware D."/>
        </authorList>
    </citation>
    <scope>NUCLEOTIDE SEQUENCE [LARGE SCALE GENOMIC DNA]</scope>
    <source>
        <tissue evidence="2">Seedling</tissue>
    </source>
</reference>
<feature type="compositionally biased region" description="Basic residues" evidence="1">
    <location>
        <begin position="44"/>
        <end position="61"/>
    </location>
</feature>
<protein>
    <submittedName>
        <fullName evidence="2">SWIB complex BAF60b domain-containing protein</fullName>
    </submittedName>
</protein>
<feature type="compositionally biased region" description="Basic residues" evidence="1">
    <location>
        <begin position="1"/>
        <end position="24"/>
    </location>
</feature>
<gene>
    <name evidence="2" type="ORF">ZEAMMB73_Zm00001d001937</name>
</gene>
<proteinExistence type="predicted"/>
<evidence type="ECO:0000313" key="2">
    <source>
        <dbReference type="EMBL" id="ONM12525.1"/>
    </source>
</evidence>
<evidence type="ECO:0000256" key="1">
    <source>
        <dbReference type="SAM" id="MobiDB-lite"/>
    </source>
</evidence>
<sequence length="146" mass="16573">MSYRRCRHMHRRSRCSRSSSRRSSRSSSSRPSLSSPPWPPSPRSPRRRPCRPWRSTRRRRSPSATPPASLGPPPVGPSLSSSRPLGLGALLPLPLHRRSPATTRKGELSMELGFAVRAPWIEGIRMHICRLAWKSTLIRHLVGRFE</sequence>
<accession>A0A1D6DUN6</accession>
<organism evidence="2">
    <name type="scientific">Zea mays</name>
    <name type="common">Maize</name>
    <dbReference type="NCBI Taxonomy" id="4577"/>
    <lineage>
        <taxon>Eukaryota</taxon>
        <taxon>Viridiplantae</taxon>
        <taxon>Streptophyta</taxon>
        <taxon>Embryophyta</taxon>
        <taxon>Tracheophyta</taxon>
        <taxon>Spermatophyta</taxon>
        <taxon>Magnoliopsida</taxon>
        <taxon>Liliopsida</taxon>
        <taxon>Poales</taxon>
        <taxon>Poaceae</taxon>
        <taxon>PACMAD clade</taxon>
        <taxon>Panicoideae</taxon>
        <taxon>Andropogonodae</taxon>
        <taxon>Andropogoneae</taxon>
        <taxon>Tripsacinae</taxon>
        <taxon>Zea</taxon>
    </lineage>
</organism>
<feature type="compositionally biased region" description="Pro residues" evidence="1">
    <location>
        <begin position="34"/>
        <end position="43"/>
    </location>
</feature>
<name>A0A1D6DUN6_MAIZE</name>
<feature type="region of interest" description="Disordered" evidence="1">
    <location>
        <begin position="1"/>
        <end position="83"/>
    </location>
</feature>